<evidence type="ECO:0000313" key="3">
    <source>
        <dbReference type="EMBL" id="PAV26107.1"/>
    </source>
</evidence>
<dbReference type="PROSITE" id="PS51257">
    <property type="entry name" value="PROKAR_LIPOPROTEIN"/>
    <property type="match status" value="1"/>
</dbReference>
<feature type="domain" description="DUF5666" evidence="2">
    <location>
        <begin position="277"/>
        <end position="326"/>
    </location>
</feature>
<reference evidence="3 4" key="1">
    <citation type="submission" date="2017-07" db="EMBL/GenBank/DDBJ databases">
        <title>Tamlnaduibacter salinus (Mi-7) genome sequencing.</title>
        <authorList>
            <person name="Verma A."/>
            <person name="Krishnamurthi S."/>
        </authorList>
    </citation>
    <scope>NUCLEOTIDE SEQUENCE [LARGE SCALE GENOMIC DNA]</scope>
    <source>
        <strain evidence="3 4">Mi-7</strain>
    </source>
</reference>
<evidence type="ECO:0000256" key="1">
    <source>
        <dbReference type="SAM" id="SignalP"/>
    </source>
</evidence>
<dbReference type="EMBL" id="NMPM01000037">
    <property type="protein sequence ID" value="PAV26107.1"/>
    <property type="molecule type" value="Genomic_DNA"/>
</dbReference>
<feature type="domain" description="DUF5666" evidence="2">
    <location>
        <begin position="336"/>
        <end position="407"/>
    </location>
</feature>
<dbReference type="Proteomes" id="UP000218332">
    <property type="component" value="Unassembled WGS sequence"/>
</dbReference>
<feature type="chain" id="PRO_5012652109" description="DUF5666 domain-containing protein" evidence="1">
    <location>
        <begin position="20"/>
        <end position="487"/>
    </location>
</feature>
<organism evidence="3 4">
    <name type="scientific">Tamilnaduibacter salinus</name>
    <dbReference type="NCBI Taxonomy" id="1484056"/>
    <lineage>
        <taxon>Bacteria</taxon>
        <taxon>Pseudomonadati</taxon>
        <taxon>Pseudomonadota</taxon>
        <taxon>Gammaproteobacteria</taxon>
        <taxon>Pseudomonadales</taxon>
        <taxon>Marinobacteraceae</taxon>
        <taxon>Tamilnaduibacter</taxon>
    </lineage>
</organism>
<feature type="domain" description="DUF5666" evidence="2">
    <location>
        <begin position="193"/>
        <end position="251"/>
    </location>
</feature>
<comment type="caution">
    <text evidence="3">The sequence shown here is derived from an EMBL/GenBank/DDBJ whole genome shotgun (WGS) entry which is preliminary data.</text>
</comment>
<evidence type="ECO:0000313" key="4">
    <source>
        <dbReference type="Proteomes" id="UP000218332"/>
    </source>
</evidence>
<proteinExistence type="predicted"/>
<gene>
    <name evidence="3" type="ORF">CF392_07400</name>
</gene>
<feature type="signal peptide" evidence="1">
    <location>
        <begin position="1"/>
        <end position="19"/>
    </location>
</feature>
<dbReference type="Pfam" id="PF18914">
    <property type="entry name" value="DUF5666"/>
    <property type="match status" value="5"/>
</dbReference>
<feature type="domain" description="DUF5666" evidence="2">
    <location>
        <begin position="109"/>
        <end position="174"/>
    </location>
</feature>
<protein>
    <recommendedName>
        <fullName evidence="2">DUF5666 domain-containing protein</fullName>
    </recommendedName>
</protein>
<sequence length="487" mass="52416">MNRKPLAIAVKLAMTGALAGALAACGGGGGSGDSTSSGTASGTSVGAVTGFGSVYVNGTRFSTNGSVSSDDGLEREDQLEKGMILKVEGNWDDRGEGRADRVSYDDTLRGPISSMTWDDVTRTGSLTMLGQTISLDGKTVFRGATPAMIATNPGGYRVRVSAWRLEDGSFRASFVGARQIGVDFDDNNEVEIEGVVANLDASAQTFTINGFQIDYTSAVGDDDFSLDELADGIVVEVEGYLNGNTIMAEEIDDEDDLFDDDDDVEIPGSIYDYDEASRQFSVNGVRVQINGGTEFDDLRESSLADGLFVKVEGDFRDGILVAEEIEGRESDAELDGRIESIDLGNESMLVSGVRVQLTSNTLIDDDDGDDDDRRSRVQDVQSLQVGDYLEIEGRQRSSEGGFLEALSIEREDDDDDDDFEHKARATAIDAESITIMNLEVLRNGYSFSGAQVGDEVEIEYRRTSGGQYALTDNVEVEDDSDDDSDED</sequence>
<evidence type="ECO:0000259" key="2">
    <source>
        <dbReference type="Pfam" id="PF18914"/>
    </source>
</evidence>
<accession>A0A2A2I395</accession>
<keyword evidence="1" id="KW-0732">Signal</keyword>
<dbReference type="AlphaFoldDB" id="A0A2A2I395"/>
<dbReference type="RefSeq" id="WP_095610821.1">
    <property type="nucleotide sequence ID" value="NZ_NMPM01000037.1"/>
</dbReference>
<keyword evidence="4" id="KW-1185">Reference proteome</keyword>
<dbReference type="InterPro" id="IPR043724">
    <property type="entry name" value="DUF5666"/>
</dbReference>
<feature type="domain" description="DUF5666" evidence="2">
    <location>
        <begin position="47"/>
        <end position="102"/>
    </location>
</feature>
<name>A0A2A2I395_9GAMM</name>